<dbReference type="Pfam" id="PF03595">
    <property type="entry name" value="SLAC1"/>
    <property type="match status" value="1"/>
</dbReference>
<feature type="non-terminal residue" evidence="12">
    <location>
        <position position="1"/>
    </location>
</feature>
<evidence type="ECO:0000256" key="10">
    <source>
        <dbReference type="SAM" id="MobiDB-lite"/>
    </source>
</evidence>
<evidence type="ECO:0000256" key="8">
    <source>
        <dbReference type="ARBA" id="ARBA00023065"/>
    </source>
</evidence>
<dbReference type="Gene3D" id="1.50.10.150">
    <property type="entry name" value="Voltage-dependent anion channel"/>
    <property type="match status" value="1"/>
</dbReference>
<dbReference type="InterPro" id="IPR038665">
    <property type="entry name" value="Voltage-dep_anion_channel_sf"/>
</dbReference>
<feature type="transmembrane region" description="Helical" evidence="11">
    <location>
        <begin position="393"/>
        <end position="411"/>
    </location>
</feature>
<dbReference type="EMBL" id="JBJKTR010000021">
    <property type="protein sequence ID" value="KAL3327279.1"/>
    <property type="molecule type" value="Genomic_DNA"/>
</dbReference>
<feature type="compositionally biased region" description="Low complexity" evidence="10">
    <location>
        <begin position="81"/>
        <end position="90"/>
    </location>
</feature>
<dbReference type="GO" id="GO:0005886">
    <property type="term" value="C:plasma membrane"/>
    <property type="evidence" value="ECO:0007669"/>
    <property type="project" value="UniProtKB-SubCell"/>
</dbReference>
<dbReference type="GO" id="GO:0012505">
    <property type="term" value="C:endomembrane system"/>
    <property type="evidence" value="ECO:0007669"/>
    <property type="project" value="UniProtKB-SubCell"/>
</dbReference>
<keyword evidence="4" id="KW-0813">Transport</keyword>
<feature type="region of interest" description="Disordered" evidence="10">
    <location>
        <begin position="70"/>
        <end position="150"/>
    </location>
</feature>
<evidence type="ECO:0000256" key="5">
    <source>
        <dbReference type="ARBA" id="ARBA00022475"/>
    </source>
</evidence>
<keyword evidence="7 11" id="KW-1133">Transmembrane helix</keyword>
<proteinExistence type="inferred from homology"/>
<feature type="transmembrane region" description="Helical" evidence="11">
    <location>
        <begin position="266"/>
        <end position="285"/>
    </location>
</feature>
<dbReference type="InterPro" id="IPR004695">
    <property type="entry name" value="SLAC1/Mae1/Ssu1/TehA"/>
</dbReference>
<evidence type="ECO:0000256" key="6">
    <source>
        <dbReference type="ARBA" id="ARBA00022692"/>
    </source>
</evidence>
<evidence type="ECO:0000313" key="12">
    <source>
        <dbReference type="EMBL" id="KAL3327279.1"/>
    </source>
</evidence>
<feature type="transmembrane region" description="Helical" evidence="11">
    <location>
        <begin position="370"/>
        <end position="387"/>
    </location>
</feature>
<evidence type="ECO:0000256" key="2">
    <source>
        <dbReference type="ARBA" id="ARBA00004236"/>
    </source>
</evidence>
<gene>
    <name evidence="12" type="ORF">AABB24_035111</name>
</gene>
<feature type="compositionally biased region" description="Low complexity" evidence="10">
    <location>
        <begin position="108"/>
        <end position="117"/>
    </location>
</feature>
<evidence type="ECO:0000256" key="11">
    <source>
        <dbReference type="SAM" id="Phobius"/>
    </source>
</evidence>
<evidence type="ECO:0000313" key="13">
    <source>
        <dbReference type="Proteomes" id="UP001627284"/>
    </source>
</evidence>
<evidence type="ECO:0000256" key="7">
    <source>
        <dbReference type="ARBA" id="ARBA00022989"/>
    </source>
</evidence>
<feature type="transmembrane region" description="Helical" evidence="11">
    <location>
        <begin position="454"/>
        <end position="473"/>
    </location>
</feature>
<feature type="transmembrane region" description="Helical" evidence="11">
    <location>
        <begin position="306"/>
        <end position="326"/>
    </location>
</feature>
<name>A0ABD2R6B4_9SOLN</name>
<feature type="compositionally biased region" description="Polar residues" evidence="10">
    <location>
        <begin position="118"/>
        <end position="133"/>
    </location>
</feature>
<feature type="transmembrane region" description="Helical" evidence="11">
    <location>
        <begin position="511"/>
        <end position="537"/>
    </location>
</feature>
<dbReference type="CDD" id="cd09323">
    <property type="entry name" value="TDT_SLAC1_like"/>
    <property type="match status" value="1"/>
</dbReference>
<evidence type="ECO:0000256" key="9">
    <source>
        <dbReference type="ARBA" id="ARBA00023136"/>
    </source>
</evidence>
<organism evidence="12 13">
    <name type="scientific">Solanum stoloniferum</name>
    <dbReference type="NCBI Taxonomy" id="62892"/>
    <lineage>
        <taxon>Eukaryota</taxon>
        <taxon>Viridiplantae</taxon>
        <taxon>Streptophyta</taxon>
        <taxon>Embryophyta</taxon>
        <taxon>Tracheophyta</taxon>
        <taxon>Spermatophyta</taxon>
        <taxon>Magnoliopsida</taxon>
        <taxon>eudicotyledons</taxon>
        <taxon>Gunneridae</taxon>
        <taxon>Pentapetalae</taxon>
        <taxon>asterids</taxon>
        <taxon>lamiids</taxon>
        <taxon>Solanales</taxon>
        <taxon>Solanaceae</taxon>
        <taxon>Solanoideae</taxon>
        <taxon>Solaneae</taxon>
        <taxon>Solanum</taxon>
    </lineage>
</organism>
<feature type="transmembrane region" description="Helical" evidence="11">
    <location>
        <begin position="423"/>
        <end position="442"/>
    </location>
</feature>
<dbReference type="PANTHER" id="PTHR31269">
    <property type="entry name" value="S-TYPE ANION CHANNEL SLAH3"/>
    <property type="match status" value="1"/>
</dbReference>
<feature type="transmembrane region" description="Helical" evidence="11">
    <location>
        <begin position="480"/>
        <end position="499"/>
    </location>
</feature>
<evidence type="ECO:0000256" key="1">
    <source>
        <dbReference type="ARBA" id="ARBA00004127"/>
    </source>
</evidence>
<accession>A0ABD2R6B4</accession>
<comment type="subcellular location">
    <subcellularLocation>
        <location evidence="2">Cell membrane</location>
    </subcellularLocation>
    <subcellularLocation>
        <location evidence="1">Endomembrane system</location>
        <topology evidence="1">Multi-pass membrane protein</topology>
    </subcellularLocation>
</comment>
<dbReference type="PANTHER" id="PTHR31269:SF44">
    <property type="entry name" value="TELLURITE RESISTANCE PROTEIN TEHA"/>
    <property type="match status" value="1"/>
</dbReference>
<keyword evidence="6 11" id="KW-0812">Transmembrane</keyword>
<dbReference type="AlphaFoldDB" id="A0ABD2R6B4"/>
<evidence type="ECO:0000256" key="4">
    <source>
        <dbReference type="ARBA" id="ARBA00022448"/>
    </source>
</evidence>
<dbReference type="Proteomes" id="UP001627284">
    <property type="component" value="Unassembled WGS sequence"/>
</dbReference>
<dbReference type="GO" id="GO:0006811">
    <property type="term" value="P:monoatomic ion transport"/>
    <property type="evidence" value="ECO:0007669"/>
    <property type="project" value="UniProtKB-KW"/>
</dbReference>
<evidence type="ECO:0000256" key="3">
    <source>
        <dbReference type="ARBA" id="ARBA00007808"/>
    </source>
</evidence>
<dbReference type="InterPro" id="IPR030183">
    <property type="entry name" value="SLAC/SLAH"/>
</dbReference>
<comment type="caution">
    <text evidence="12">The sequence shown here is derived from an EMBL/GenBank/DDBJ whole genome shotgun (WGS) entry which is preliminary data.</text>
</comment>
<keyword evidence="13" id="KW-1185">Reference proteome</keyword>
<protein>
    <submittedName>
        <fullName evidence="12">Uncharacterized protein</fullName>
    </submittedName>
</protein>
<feature type="transmembrane region" description="Helical" evidence="11">
    <location>
        <begin position="332"/>
        <end position="349"/>
    </location>
</feature>
<reference evidence="12 13" key="1">
    <citation type="submission" date="2024-05" db="EMBL/GenBank/DDBJ databases">
        <title>De novo assembly of an allotetraploid wild potato.</title>
        <authorList>
            <person name="Hosaka A.J."/>
        </authorList>
    </citation>
    <scope>NUCLEOTIDE SEQUENCE [LARGE SCALE GENOMIC DNA]</scope>
    <source>
        <tissue evidence="12">Young leaves</tissue>
    </source>
</reference>
<keyword evidence="5" id="KW-1003">Cell membrane</keyword>
<comment type="similarity">
    <text evidence="3">Belongs to the SLAC1 S-type anion channel family.</text>
</comment>
<keyword evidence="9 11" id="KW-0472">Membrane</keyword>
<keyword evidence="8" id="KW-0406">Ion transport</keyword>
<sequence length="595" mass="66966">TFFLEFQFCSPFLTMIRTTKEDFAQVIPSVSKNITCHHKTMKRFDSILEDIDLIDYQLDQTRCRSLNSLATGTKGAAEQQSDTSTISISMPPTPSSKGVGFNEIYSQTSTPRGTTTTQNNKRISSYSQTSTPRGTAFPESPKLPRSNTNKLKDTRFDSFKTWSGRLERQLSALRGKEQQPISQPSPHIETIPVDRYFDALEGPELDTLRASEEIILPEDRKWPLLLRFPISSFGICLGVSSQAIMWKNLATSASTNFLHVSLKANLGLWCVSAALMIIISFVYALKFIFYFEAVRREYYHPIRVNFFFAPFISLLFLALGVPTSITQQLHTSLWYILMLPIFCLELKLYGQWMSGGQRRLSKVANPSNHLSIVGNFVGALLGASMGLKEGPIFFFSVGLAHYIVMFVTLYQRLPTNDTLPKELHPVFFLFVAAPSVASMAWTTIQGSFDHGSRIAYFIALFLYFSLAVRINFFRGFKFSLAWWAYTFPMTGAAIATIKYSLVVTNLVTKCLAIILCSLSTLTVTGLLVTTIIHAFVLRDLFPNDIAIAISKRPKTSRKWYLGSSHSKDIDQYLKFVDSFQAKDIEASLTHPNSSN</sequence>